<evidence type="ECO:0000313" key="4">
    <source>
        <dbReference type="EMBL" id="KAJ1350161.1"/>
    </source>
</evidence>
<dbReference type="PANTHER" id="PTHR22255">
    <property type="entry name" value="LP06548P"/>
    <property type="match status" value="1"/>
</dbReference>
<dbReference type="EMBL" id="JAHQIW010000807">
    <property type="protein sequence ID" value="KAJ1350161.1"/>
    <property type="molecule type" value="Genomic_DNA"/>
</dbReference>
<dbReference type="Pfam" id="PF23069">
    <property type="entry name" value="DUF7042"/>
    <property type="match status" value="1"/>
</dbReference>
<accession>A0AAD5MLS3</accession>
<organism evidence="4 5">
    <name type="scientific">Parelaphostrongylus tenuis</name>
    <name type="common">Meningeal worm</name>
    <dbReference type="NCBI Taxonomy" id="148309"/>
    <lineage>
        <taxon>Eukaryota</taxon>
        <taxon>Metazoa</taxon>
        <taxon>Ecdysozoa</taxon>
        <taxon>Nematoda</taxon>
        <taxon>Chromadorea</taxon>
        <taxon>Rhabditida</taxon>
        <taxon>Rhabditina</taxon>
        <taxon>Rhabditomorpha</taxon>
        <taxon>Strongyloidea</taxon>
        <taxon>Metastrongylidae</taxon>
        <taxon>Parelaphostrongylus</taxon>
    </lineage>
</organism>
<name>A0AAD5MLS3_PARTN</name>
<gene>
    <name evidence="4" type="ORF">KIN20_005890</name>
</gene>
<proteinExistence type="predicted"/>
<evidence type="ECO:0000259" key="3">
    <source>
        <dbReference type="Pfam" id="PF23071"/>
    </source>
</evidence>
<comment type="caution">
    <text evidence="4">The sequence shown here is derived from an EMBL/GenBank/DDBJ whole genome shotgun (WGS) entry which is preliminary data.</text>
</comment>
<dbReference type="InterPro" id="IPR055470">
    <property type="entry name" value="DUF7042"/>
</dbReference>
<evidence type="ECO:0000259" key="1">
    <source>
        <dbReference type="Pfam" id="PF23069"/>
    </source>
</evidence>
<keyword evidence="5" id="KW-1185">Reference proteome</keyword>
<dbReference type="AlphaFoldDB" id="A0AAD5MLS3"/>
<feature type="domain" description="DUF7044" evidence="3">
    <location>
        <begin position="38"/>
        <end position="115"/>
    </location>
</feature>
<dbReference type="InterPro" id="IPR055472">
    <property type="entry name" value="DUF7044"/>
</dbReference>
<evidence type="ECO:0000259" key="2">
    <source>
        <dbReference type="Pfam" id="PF23070"/>
    </source>
</evidence>
<feature type="domain" description="DUF7043" evidence="2">
    <location>
        <begin position="261"/>
        <end position="365"/>
    </location>
</feature>
<dbReference type="InterPro" id="IPR055471">
    <property type="entry name" value="DUF7043"/>
</dbReference>
<evidence type="ECO:0000313" key="5">
    <source>
        <dbReference type="Proteomes" id="UP001196413"/>
    </source>
</evidence>
<dbReference type="Pfam" id="PF23070">
    <property type="entry name" value="DUF7043"/>
    <property type="match status" value="1"/>
</dbReference>
<protein>
    <submittedName>
        <fullName evidence="4">Uncharacterized protein</fullName>
    </submittedName>
</protein>
<reference evidence="4" key="1">
    <citation type="submission" date="2021-06" db="EMBL/GenBank/DDBJ databases">
        <title>Parelaphostrongylus tenuis whole genome reference sequence.</title>
        <authorList>
            <person name="Garwood T.J."/>
            <person name="Larsen P.A."/>
            <person name="Fountain-Jones N.M."/>
            <person name="Garbe J.R."/>
            <person name="Macchietto M.G."/>
            <person name="Kania S.A."/>
            <person name="Gerhold R.W."/>
            <person name="Richards J.E."/>
            <person name="Wolf T.M."/>
        </authorList>
    </citation>
    <scope>NUCLEOTIDE SEQUENCE</scope>
    <source>
        <strain evidence="4">MNPRO001-30</strain>
        <tissue evidence="4">Meninges</tissue>
    </source>
</reference>
<feature type="domain" description="DUF7042" evidence="1">
    <location>
        <begin position="135"/>
        <end position="255"/>
    </location>
</feature>
<dbReference type="Pfam" id="PF23071">
    <property type="entry name" value="DUF7044"/>
    <property type="match status" value="1"/>
</dbReference>
<dbReference type="Proteomes" id="UP001196413">
    <property type="component" value="Unassembled WGS sequence"/>
</dbReference>
<sequence>MRVRVDENRNERTTQSEDFKSVIEVGHKSCYQGIACVLPWTGVWIKGEWEFNITQQSLGPLGSCRSKHNDQYLLSSTTVRGECYRCVIVFPVHSNVLQYKTTQCIFDSSMTIDRCRHHFSGDASMHTLFRRDAPPIQCPIEAPLNFTYHTSGGSCSSRISSITRCSQWARLSFHYQACPENPTNEASVSEIECIASWHSLGHIFFAARVGNRRGESYRCFIVDQIGTTGRIGISADASCQELTHMGAATTTLHYKQDHKIHPQCDFPDYMQAVLGPVRQSWESIVNGRRNVFQNGHWISSYKGRNDSVWACLESRRLEHLVAIRAHVRQGCQIGYQCVQFYRRAPYMVVLGFGQVSLNEYEDCSEMLIESHDTLVLHGAQEECPLRGQYSSSNCQYPVLFFGCQKPYEIQLLSECHSTLEDSNVYSCAAYFRHGDDHYIAVRDELSMQLQCLKLHVSSDISLKIFDHISCDPISTTASLPSSVVNISVTERCESSLLAGFLYHSESSFSFNVYIPLIAAHLMLIVLS</sequence>
<dbReference type="PANTHER" id="PTHR22255:SF9">
    <property type="entry name" value="LP06548P"/>
    <property type="match status" value="1"/>
</dbReference>